<dbReference type="PANTHER" id="PTHR33567:SF3">
    <property type="entry name" value="CHROMATE ION TRANSPORTER (EUROFUNG)"/>
    <property type="match status" value="1"/>
</dbReference>
<accession>A0ABS1SHS1</accession>
<dbReference type="EMBL" id="QYAC01000006">
    <property type="protein sequence ID" value="MBL3680093.1"/>
    <property type="molecule type" value="Genomic_DNA"/>
</dbReference>
<dbReference type="PANTHER" id="PTHR33567">
    <property type="entry name" value="CHROMATE ION TRANSPORTER (EUROFUNG)"/>
    <property type="match status" value="1"/>
</dbReference>
<evidence type="ECO:0000256" key="4">
    <source>
        <dbReference type="ARBA" id="ARBA00022692"/>
    </source>
</evidence>
<feature type="transmembrane region" description="Helical" evidence="7">
    <location>
        <begin position="121"/>
        <end position="143"/>
    </location>
</feature>
<dbReference type="InterPro" id="IPR003370">
    <property type="entry name" value="Chromate_transpt"/>
</dbReference>
<feature type="transmembrane region" description="Helical" evidence="7">
    <location>
        <begin position="240"/>
        <end position="259"/>
    </location>
</feature>
<feature type="transmembrane region" description="Helical" evidence="7">
    <location>
        <begin position="306"/>
        <end position="331"/>
    </location>
</feature>
<organism evidence="8 9">
    <name type="scientific">Leucobacter chromiireducens subsp. solipictus</name>
    <dbReference type="NCBI Taxonomy" id="398235"/>
    <lineage>
        <taxon>Bacteria</taxon>
        <taxon>Bacillati</taxon>
        <taxon>Actinomycetota</taxon>
        <taxon>Actinomycetes</taxon>
        <taxon>Micrococcales</taxon>
        <taxon>Microbacteriaceae</taxon>
        <taxon>Leucobacter</taxon>
    </lineage>
</organism>
<protein>
    <submittedName>
        <fullName evidence="8">Chromate efflux transporter</fullName>
    </submittedName>
</protein>
<feature type="transmembrane region" description="Helical" evidence="7">
    <location>
        <begin position="208"/>
        <end position="228"/>
    </location>
</feature>
<feature type="transmembrane region" description="Helical" evidence="7">
    <location>
        <begin position="92"/>
        <end position="115"/>
    </location>
</feature>
<gene>
    <name evidence="8" type="primary">chrA</name>
    <name evidence="8" type="ORF">D3230_12465</name>
</gene>
<feature type="transmembrane region" description="Helical" evidence="7">
    <location>
        <begin position="392"/>
        <end position="410"/>
    </location>
</feature>
<feature type="transmembrane region" description="Helical" evidence="7">
    <location>
        <begin position="370"/>
        <end position="387"/>
    </location>
</feature>
<keyword evidence="6 7" id="KW-0472">Membrane</keyword>
<dbReference type="NCBIfam" id="TIGR00937">
    <property type="entry name" value="2A51"/>
    <property type="match status" value="1"/>
</dbReference>
<name>A0ABS1SHS1_9MICO</name>
<evidence type="ECO:0000256" key="2">
    <source>
        <dbReference type="ARBA" id="ARBA00005262"/>
    </source>
</evidence>
<keyword evidence="5 7" id="KW-1133">Transmembrane helix</keyword>
<evidence type="ECO:0000256" key="6">
    <source>
        <dbReference type="ARBA" id="ARBA00023136"/>
    </source>
</evidence>
<feature type="transmembrane region" description="Helical" evidence="7">
    <location>
        <begin position="343"/>
        <end position="364"/>
    </location>
</feature>
<evidence type="ECO:0000256" key="1">
    <source>
        <dbReference type="ARBA" id="ARBA00004651"/>
    </source>
</evidence>
<comment type="similarity">
    <text evidence="2">Belongs to the chromate ion transporter (CHR) (TC 2.A.51) family.</text>
</comment>
<comment type="caution">
    <text evidence="8">The sequence shown here is derived from an EMBL/GenBank/DDBJ whole genome shotgun (WGS) entry which is preliminary data.</text>
</comment>
<proteinExistence type="inferred from homology"/>
<evidence type="ECO:0000313" key="9">
    <source>
        <dbReference type="Proteomes" id="UP001645859"/>
    </source>
</evidence>
<dbReference type="Proteomes" id="UP001645859">
    <property type="component" value="Unassembled WGS sequence"/>
</dbReference>
<keyword evidence="4 7" id="KW-0812">Transmembrane</keyword>
<keyword evidence="3" id="KW-1003">Cell membrane</keyword>
<evidence type="ECO:0000256" key="5">
    <source>
        <dbReference type="ARBA" id="ARBA00022989"/>
    </source>
</evidence>
<keyword evidence="9" id="KW-1185">Reference proteome</keyword>
<evidence type="ECO:0000256" key="3">
    <source>
        <dbReference type="ARBA" id="ARBA00022475"/>
    </source>
</evidence>
<sequence>MPPSDVPDSAPARPTWAAAWEVFRVFGKLGLTSFGGPIAHLGYFRTEITERRRWLTDAQLADLIALCQFLPGPASSQVGFGIGLHRAGIRGALAAFVAFTLPSAALMFAFALGAHRLTGPLGAGLLAGLQVVAVAVIAHAVWGMARTLTPDVRRALIAIAAGGTALLVGGMLGPVAGIALGAAAGALWCRRIPAAPGSPLRFAVSRSIGVMCLVMFAALLLGGPILALALPGSGVALFDVMFRAGSLVFGGGHVVLPLLESGLVATGDLSADAFFAGYGAAQAVPGPLFTVAAYLGALSGLGPGGLAGAALALCGIFLPGFLLLLGVLPFWERLRARGWAAALLHGANAGVVGILTAALITPAITTTLVGPWQLVLALGCVALLTWAKLPAWVVVCVGAAGGLAAALTGLA</sequence>
<dbReference type="RefSeq" id="WP_202345361.1">
    <property type="nucleotide sequence ID" value="NZ_BAAAPI010000004.1"/>
</dbReference>
<dbReference type="PIRSF" id="PIRSF004810">
    <property type="entry name" value="ChrA"/>
    <property type="match status" value="1"/>
</dbReference>
<evidence type="ECO:0000313" key="8">
    <source>
        <dbReference type="EMBL" id="MBL3680093.1"/>
    </source>
</evidence>
<evidence type="ECO:0000256" key="7">
    <source>
        <dbReference type="SAM" id="Phobius"/>
    </source>
</evidence>
<feature type="transmembrane region" description="Helical" evidence="7">
    <location>
        <begin position="155"/>
        <end position="188"/>
    </location>
</feature>
<dbReference type="InterPro" id="IPR014047">
    <property type="entry name" value="Chr_Tranpt_l_chain"/>
</dbReference>
<reference evidence="8 9" key="1">
    <citation type="submission" date="2018-09" db="EMBL/GenBank/DDBJ databases">
        <title>Comparative genomics of Leucobacter spp.</title>
        <authorList>
            <person name="Reis A.C."/>
            <person name="Kolvenbach B.A."/>
            <person name="Corvini P.F.X."/>
            <person name="Nunes O.C."/>
        </authorList>
    </citation>
    <scope>NUCLEOTIDE SEQUENCE [LARGE SCALE GENOMIC DNA]</scope>
    <source>
        <strain evidence="8 9">TAN 31504</strain>
    </source>
</reference>
<dbReference type="Pfam" id="PF02417">
    <property type="entry name" value="Chromate_transp"/>
    <property type="match status" value="2"/>
</dbReference>
<comment type="subcellular location">
    <subcellularLocation>
        <location evidence="1">Cell membrane</location>
        <topology evidence="1">Multi-pass membrane protein</topology>
    </subcellularLocation>
</comment>